<dbReference type="Pfam" id="PF00528">
    <property type="entry name" value="BPD_transp_1"/>
    <property type="match status" value="1"/>
</dbReference>
<evidence type="ECO:0000256" key="1">
    <source>
        <dbReference type="ARBA" id="ARBA00004651"/>
    </source>
</evidence>
<dbReference type="RefSeq" id="WP_343063401.1">
    <property type="nucleotide sequence ID" value="NZ_JACHFM010000006.1"/>
</dbReference>
<keyword evidence="9" id="KW-1185">Reference proteome</keyword>
<dbReference type="EMBL" id="JACHFM010000006">
    <property type="protein sequence ID" value="MBB5224284.1"/>
    <property type="molecule type" value="Genomic_DNA"/>
</dbReference>
<keyword evidence="3 6" id="KW-0812">Transmembrane</keyword>
<dbReference type="GO" id="GO:0055085">
    <property type="term" value="P:transmembrane transport"/>
    <property type="evidence" value="ECO:0007669"/>
    <property type="project" value="InterPro"/>
</dbReference>
<dbReference type="CDD" id="cd06261">
    <property type="entry name" value="TM_PBP2"/>
    <property type="match status" value="1"/>
</dbReference>
<gene>
    <name evidence="8" type="ORF">HNP73_004253</name>
</gene>
<protein>
    <submittedName>
        <fullName evidence="8">Osmoprotectant transport system permease protein</fullName>
    </submittedName>
</protein>
<evidence type="ECO:0000256" key="4">
    <source>
        <dbReference type="ARBA" id="ARBA00022989"/>
    </source>
</evidence>
<feature type="transmembrane region" description="Helical" evidence="6">
    <location>
        <begin position="259"/>
        <end position="286"/>
    </location>
</feature>
<keyword evidence="4 6" id="KW-1133">Transmembrane helix</keyword>
<feature type="transmembrane region" description="Helical" evidence="6">
    <location>
        <begin position="353"/>
        <end position="379"/>
    </location>
</feature>
<evidence type="ECO:0000259" key="7">
    <source>
        <dbReference type="PROSITE" id="PS50928"/>
    </source>
</evidence>
<evidence type="ECO:0000256" key="2">
    <source>
        <dbReference type="ARBA" id="ARBA00022448"/>
    </source>
</evidence>
<comment type="similarity">
    <text evidence="6">Belongs to the binding-protein-dependent transport system permease family.</text>
</comment>
<keyword evidence="5 6" id="KW-0472">Membrane</keyword>
<dbReference type="PROSITE" id="PS50928">
    <property type="entry name" value="ABC_TM1"/>
    <property type="match status" value="1"/>
</dbReference>
<reference evidence="8 9" key="1">
    <citation type="submission" date="2020-08" db="EMBL/GenBank/DDBJ databases">
        <title>Genomic Encyclopedia of Type Strains, Phase IV (KMG-IV): sequencing the most valuable type-strain genomes for metagenomic binning, comparative biology and taxonomic classification.</title>
        <authorList>
            <person name="Goeker M."/>
        </authorList>
    </citation>
    <scope>NUCLEOTIDE SEQUENCE [LARGE SCALE GENOMIC DNA]</scope>
    <source>
        <strain evidence="8 9">DSM 101730</strain>
    </source>
</reference>
<evidence type="ECO:0000256" key="6">
    <source>
        <dbReference type="RuleBase" id="RU363032"/>
    </source>
</evidence>
<dbReference type="PANTHER" id="PTHR30177:SF30">
    <property type="entry name" value="GLYCINE BETAINE UPTAKE SYSTEM PERMEASE PROTEIN YEHY"/>
    <property type="match status" value="1"/>
</dbReference>
<name>A0A840SSY4_9RHOB</name>
<feature type="transmembrane region" description="Helical" evidence="6">
    <location>
        <begin position="75"/>
        <end position="97"/>
    </location>
</feature>
<evidence type="ECO:0000313" key="8">
    <source>
        <dbReference type="EMBL" id="MBB5224284.1"/>
    </source>
</evidence>
<dbReference type="InterPro" id="IPR051204">
    <property type="entry name" value="ABC_transp_perm/SBD"/>
</dbReference>
<dbReference type="Gene3D" id="1.10.3720.10">
    <property type="entry name" value="MetI-like"/>
    <property type="match status" value="1"/>
</dbReference>
<comment type="caution">
    <text evidence="8">The sequence shown here is derived from an EMBL/GenBank/DDBJ whole genome shotgun (WGS) entry which is preliminary data.</text>
</comment>
<feature type="transmembrane region" description="Helical" evidence="6">
    <location>
        <begin position="41"/>
        <end position="68"/>
    </location>
</feature>
<evidence type="ECO:0000313" key="9">
    <source>
        <dbReference type="Proteomes" id="UP000549457"/>
    </source>
</evidence>
<comment type="subcellular location">
    <subcellularLocation>
        <location evidence="1 6">Cell membrane</location>
        <topology evidence="1 6">Multi-pass membrane protein</topology>
    </subcellularLocation>
</comment>
<dbReference type="InterPro" id="IPR000515">
    <property type="entry name" value="MetI-like"/>
</dbReference>
<feature type="transmembrane region" description="Helical" evidence="6">
    <location>
        <begin position="178"/>
        <end position="200"/>
    </location>
</feature>
<dbReference type="AlphaFoldDB" id="A0A840SSY4"/>
<proteinExistence type="inferred from homology"/>
<dbReference type="SUPFAM" id="SSF161098">
    <property type="entry name" value="MetI-like"/>
    <property type="match status" value="1"/>
</dbReference>
<sequence length="398" mass="39299">MRQGGVDLLRLGLAVVGVAAAMALPVVSVRASRIAPPELRWLAAVLGPGELAAAASVGLAALATLVLARDARVRLAVALVTVAGLLVGLGQLAAALVPEAGPYARIAPGPGAWLLLGTLSLFLTEAAAALTLGPLGRLGLGAGILAGLVSLLGSPMLASLSLLVEYRNRAASFWSEAAQHLVLAGGSFAAALVVGVPLGLVAARSRRVGRPVLAALTAIQTVPSIAMFGLLLLPLGWLATHVALAATLGVRGIGTAPALVGLFLYALLPVVGHTAAGIAGVPAAVLEAASAMGLDRRQRLRDVELPLALPVLLTGARIALVQNIGLATVGALIGAGGFGVFVFQGIGQTATDLVLLGALPPVALALMAALVMDALIAAVPGSAAAGRARSGSAPEVAA</sequence>
<feature type="transmembrane region" description="Helical" evidence="6">
    <location>
        <begin position="112"/>
        <end position="132"/>
    </location>
</feature>
<feature type="transmembrane region" description="Helical" evidence="6">
    <location>
        <begin position="139"/>
        <end position="158"/>
    </location>
</feature>
<keyword evidence="2 6" id="KW-0813">Transport</keyword>
<dbReference type="GO" id="GO:0031460">
    <property type="term" value="P:glycine betaine transport"/>
    <property type="evidence" value="ECO:0007669"/>
    <property type="project" value="TreeGrafter"/>
</dbReference>
<dbReference type="InterPro" id="IPR035906">
    <property type="entry name" value="MetI-like_sf"/>
</dbReference>
<organism evidence="8 9">
    <name type="scientific">Amaricoccus macauensis</name>
    <dbReference type="NCBI Taxonomy" id="57001"/>
    <lineage>
        <taxon>Bacteria</taxon>
        <taxon>Pseudomonadati</taxon>
        <taxon>Pseudomonadota</taxon>
        <taxon>Alphaproteobacteria</taxon>
        <taxon>Rhodobacterales</taxon>
        <taxon>Paracoccaceae</taxon>
        <taxon>Amaricoccus</taxon>
    </lineage>
</organism>
<feature type="transmembrane region" description="Helical" evidence="6">
    <location>
        <begin position="212"/>
        <end position="239"/>
    </location>
</feature>
<dbReference type="GO" id="GO:0005886">
    <property type="term" value="C:plasma membrane"/>
    <property type="evidence" value="ECO:0007669"/>
    <property type="project" value="UniProtKB-SubCell"/>
</dbReference>
<evidence type="ECO:0000256" key="3">
    <source>
        <dbReference type="ARBA" id="ARBA00022692"/>
    </source>
</evidence>
<dbReference type="PANTHER" id="PTHR30177">
    <property type="entry name" value="GLYCINE BETAINE/L-PROLINE TRANSPORT SYSTEM PERMEASE PROTEIN PROW"/>
    <property type="match status" value="1"/>
</dbReference>
<accession>A0A840SSY4</accession>
<dbReference type="Proteomes" id="UP000549457">
    <property type="component" value="Unassembled WGS sequence"/>
</dbReference>
<evidence type="ECO:0000256" key="5">
    <source>
        <dbReference type="ARBA" id="ARBA00023136"/>
    </source>
</evidence>
<feature type="domain" description="ABC transmembrane type-1" evidence="7">
    <location>
        <begin position="177"/>
        <end position="377"/>
    </location>
</feature>